<keyword evidence="14 18" id="KW-0961">Cell wall biogenesis/degradation</keyword>
<comment type="function">
    <text evidence="17 18">Catalyzes the last two sequential reactions in the de novo biosynthetic pathway for UDP-N-acetylglucosamine (UDP-GlcNAc). The C-terminal domain catalyzes the transfer of acetyl group from acetyl coenzyme A to glucosamine-1-phosphate (GlcN-1-P) to produce N-acetylglucosamine-1-phosphate (GlcNAc-1-P), which is converted into UDP-GlcNAc by the transfer of uridine 5-monophosphate (from uridine 5-triphosphate), a reaction catalyzed by the N-terminal domain.</text>
</comment>
<dbReference type="UniPathway" id="UPA00113">
    <property type="reaction ID" value="UER00532"/>
</dbReference>
<comment type="pathway">
    <text evidence="18">Nucleotide-sugar biosynthesis; UDP-N-acetyl-alpha-D-glucosamine biosynthesis; N-acetyl-alpha-D-glucosamine 1-phosphate from alpha-D-glucosamine 6-phosphate (route II): step 2/2.</text>
</comment>
<comment type="catalytic activity">
    <reaction evidence="16 18">
        <text>N-acetyl-alpha-D-glucosamine 1-phosphate + UTP + H(+) = UDP-N-acetyl-alpha-D-glucosamine + diphosphate</text>
        <dbReference type="Rhea" id="RHEA:13509"/>
        <dbReference type="ChEBI" id="CHEBI:15378"/>
        <dbReference type="ChEBI" id="CHEBI:33019"/>
        <dbReference type="ChEBI" id="CHEBI:46398"/>
        <dbReference type="ChEBI" id="CHEBI:57705"/>
        <dbReference type="ChEBI" id="CHEBI:57776"/>
        <dbReference type="EC" id="2.7.7.23"/>
    </reaction>
</comment>
<dbReference type="SUPFAM" id="SSF51161">
    <property type="entry name" value="Trimeric LpxA-like enzymes"/>
    <property type="match status" value="1"/>
</dbReference>
<feature type="binding site" evidence="18">
    <location>
        <position position="162"/>
    </location>
    <ligand>
        <name>UDP-N-acetyl-alpha-D-glucosamine</name>
        <dbReference type="ChEBI" id="CHEBI:57705"/>
    </ligand>
</feature>
<proteinExistence type="inferred from homology"/>
<comment type="subcellular location">
    <subcellularLocation>
        <location evidence="1 18">Cytoplasm</location>
    </subcellularLocation>
</comment>
<feature type="domain" description="MobA-like NTP transferase" evidence="19">
    <location>
        <begin position="30"/>
        <end position="157"/>
    </location>
</feature>
<comment type="subunit">
    <text evidence="18">Homotrimer.</text>
</comment>
<evidence type="ECO:0000256" key="12">
    <source>
        <dbReference type="ARBA" id="ARBA00023268"/>
    </source>
</evidence>
<dbReference type="PANTHER" id="PTHR43584">
    <property type="entry name" value="NUCLEOTIDYL TRANSFERASE"/>
    <property type="match status" value="1"/>
</dbReference>
<dbReference type="GO" id="GO:0003977">
    <property type="term" value="F:UDP-N-acetylglucosamine diphosphorylase activity"/>
    <property type="evidence" value="ECO:0007669"/>
    <property type="project" value="UniProtKB-UniRule"/>
</dbReference>
<gene>
    <name evidence="18 20" type="primary">glmU</name>
    <name evidence="20" type="ORF">KSP9073_00323</name>
</gene>
<feature type="binding site" evidence="18">
    <location>
        <begin position="104"/>
        <end position="105"/>
    </location>
    <ligand>
        <name>UDP-N-acetyl-alpha-D-glucosamine</name>
        <dbReference type="ChEBI" id="CHEBI:57705"/>
    </ligand>
</feature>
<dbReference type="InterPro" id="IPR018357">
    <property type="entry name" value="Hexapep_transf_CS"/>
</dbReference>
<evidence type="ECO:0000256" key="16">
    <source>
        <dbReference type="ARBA" id="ARBA00048493"/>
    </source>
</evidence>
<dbReference type="Gene3D" id="2.160.10.10">
    <property type="entry name" value="Hexapeptide repeat proteins"/>
    <property type="match status" value="1"/>
</dbReference>
<evidence type="ECO:0000256" key="17">
    <source>
        <dbReference type="ARBA" id="ARBA00049628"/>
    </source>
</evidence>
<dbReference type="UniPathway" id="UPA00973"/>
<feature type="binding site" evidence="18">
    <location>
        <position position="47"/>
    </location>
    <ligand>
        <name>UDP-N-acetyl-alpha-D-glucosamine</name>
        <dbReference type="ChEBI" id="CHEBI:57705"/>
    </ligand>
</feature>
<feature type="region of interest" description="Linker" evidence="18">
    <location>
        <begin position="253"/>
        <end position="273"/>
    </location>
</feature>
<dbReference type="InterPro" id="IPR001451">
    <property type="entry name" value="Hexapep"/>
</dbReference>
<dbReference type="NCBIfam" id="TIGR01173">
    <property type="entry name" value="glmU"/>
    <property type="match status" value="1"/>
</dbReference>
<protein>
    <recommendedName>
        <fullName evidence="18">Bifunctional protein GlmU</fullName>
    </recommendedName>
    <domain>
        <recommendedName>
            <fullName evidence="18">UDP-N-acetylglucosamine pyrophosphorylase</fullName>
            <ecNumber evidence="18">2.7.7.23</ecNumber>
        </recommendedName>
        <alternativeName>
            <fullName evidence="18">N-acetylglucosamine-1-phosphate uridyltransferase</fullName>
        </alternativeName>
    </domain>
    <domain>
        <recommendedName>
            <fullName evidence="18">Glucosamine-1-phosphate N-acetyltransferase</fullName>
            <ecNumber evidence="18">2.3.1.157</ecNumber>
        </recommendedName>
    </domain>
</protein>
<feature type="binding site" evidence="18">
    <location>
        <position position="403"/>
    </location>
    <ligand>
        <name>acetyl-CoA</name>
        <dbReference type="ChEBI" id="CHEBI:57288"/>
    </ligand>
</feature>
<evidence type="ECO:0000256" key="4">
    <source>
        <dbReference type="ARBA" id="ARBA00022490"/>
    </source>
</evidence>
<feature type="binding site" evidence="18">
    <location>
        <position position="400"/>
    </location>
    <ligand>
        <name>UDP-N-acetyl-alpha-D-glucosamine</name>
        <dbReference type="ChEBI" id="CHEBI:57705"/>
    </ligand>
</feature>
<evidence type="ECO:0000256" key="18">
    <source>
        <dbReference type="HAMAP-Rule" id="MF_01631"/>
    </source>
</evidence>
<keyword evidence="21" id="KW-1185">Reference proteome</keyword>
<dbReference type="AlphaFoldDB" id="A0A2R8CHH6"/>
<feature type="binding site" evidence="18">
    <location>
        <position position="177"/>
    </location>
    <ligand>
        <name>UDP-N-acetyl-alpha-D-glucosamine</name>
        <dbReference type="ChEBI" id="CHEBI:57705"/>
    </ligand>
</feature>
<keyword evidence="9 18" id="KW-0460">Magnesium</keyword>
<comment type="similarity">
    <text evidence="3 18">In the N-terminal section; belongs to the N-acetylglucosamine-1-phosphate uridyltransferase family.</text>
</comment>
<dbReference type="InterPro" id="IPR025877">
    <property type="entry name" value="MobA-like_NTP_Trfase"/>
</dbReference>
<dbReference type="InterPro" id="IPR005882">
    <property type="entry name" value="Bifunctional_GlmU"/>
</dbReference>
<feature type="binding site" evidence="18">
    <location>
        <position position="250"/>
    </location>
    <ligand>
        <name>UDP-N-acetyl-alpha-D-glucosamine</name>
        <dbReference type="ChEBI" id="CHEBI:57705"/>
    </ligand>
</feature>
<dbReference type="InterPro" id="IPR038009">
    <property type="entry name" value="GlmU_C_LbH"/>
</dbReference>
<evidence type="ECO:0000256" key="11">
    <source>
        <dbReference type="ARBA" id="ARBA00022984"/>
    </source>
</evidence>
<evidence type="ECO:0000259" key="19">
    <source>
        <dbReference type="Pfam" id="PF12804"/>
    </source>
</evidence>
<feature type="binding site" evidence="18">
    <location>
        <position position="250"/>
    </location>
    <ligand>
        <name>Mg(2+)</name>
        <dbReference type="ChEBI" id="CHEBI:18420"/>
    </ligand>
</feature>
<evidence type="ECO:0000256" key="1">
    <source>
        <dbReference type="ARBA" id="ARBA00004496"/>
    </source>
</evidence>
<dbReference type="InterPro" id="IPR011004">
    <property type="entry name" value="Trimer_LpxA-like_sf"/>
</dbReference>
<comment type="pathway">
    <text evidence="18">Bacterial outer membrane biogenesis; LPS lipid A biosynthesis.</text>
</comment>
<organism evidence="20 21">
    <name type="scientific">Kushneria phyllosphaerae</name>
    <dbReference type="NCBI Taxonomy" id="2100822"/>
    <lineage>
        <taxon>Bacteria</taxon>
        <taxon>Pseudomonadati</taxon>
        <taxon>Pseudomonadota</taxon>
        <taxon>Gammaproteobacteria</taxon>
        <taxon>Oceanospirillales</taxon>
        <taxon>Halomonadaceae</taxon>
        <taxon>Kushneria</taxon>
    </lineage>
</organism>
<dbReference type="GO" id="GO:0071555">
    <property type="term" value="P:cell wall organization"/>
    <property type="evidence" value="ECO:0007669"/>
    <property type="project" value="UniProtKB-KW"/>
</dbReference>
<keyword evidence="12 18" id="KW-0511">Multifunctional enzyme</keyword>
<dbReference type="PANTHER" id="PTHR43584:SF3">
    <property type="entry name" value="BIFUNCTIONAL PROTEIN GLMU"/>
    <property type="match status" value="1"/>
</dbReference>
<comment type="catalytic activity">
    <reaction evidence="15 18">
        <text>alpha-D-glucosamine 1-phosphate + acetyl-CoA = N-acetyl-alpha-D-glucosamine 1-phosphate + CoA + H(+)</text>
        <dbReference type="Rhea" id="RHEA:13725"/>
        <dbReference type="ChEBI" id="CHEBI:15378"/>
        <dbReference type="ChEBI" id="CHEBI:57287"/>
        <dbReference type="ChEBI" id="CHEBI:57288"/>
        <dbReference type="ChEBI" id="CHEBI:57776"/>
        <dbReference type="ChEBI" id="CHEBI:58516"/>
        <dbReference type="EC" id="2.3.1.157"/>
    </reaction>
</comment>
<keyword evidence="11 18" id="KW-0573">Peptidoglycan synthesis</keyword>
<comment type="cofactor">
    <cofactor evidence="18">
        <name>Mg(2+)</name>
        <dbReference type="ChEBI" id="CHEBI:18420"/>
    </cofactor>
    <text evidence="18">Binds 1 Mg(2+) ion per subunit.</text>
</comment>
<dbReference type="GO" id="GO:0008360">
    <property type="term" value="P:regulation of cell shape"/>
    <property type="evidence" value="ECO:0007669"/>
    <property type="project" value="UniProtKB-KW"/>
</dbReference>
<evidence type="ECO:0000256" key="5">
    <source>
        <dbReference type="ARBA" id="ARBA00022679"/>
    </source>
</evidence>
<feature type="binding site" evidence="18">
    <location>
        <position position="127"/>
    </location>
    <ligand>
        <name>Mg(2+)</name>
        <dbReference type="ChEBI" id="CHEBI:18420"/>
    </ligand>
</feature>
<evidence type="ECO:0000256" key="10">
    <source>
        <dbReference type="ARBA" id="ARBA00022960"/>
    </source>
</evidence>
<feature type="binding site" evidence="18">
    <location>
        <position position="389"/>
    </location>
    <ligand>
        <name>UDP-N-acetyl-alpha-D-glucosamine</name>
        <dbReference type="ChEBI" id="CHEBI:57705"/>
    </ligand>
</feature>
<keyword evidence="8 18" id="KW-0677">Repeat</keyword>
<evidence type="ECO:0000256" key="9">
    <source>
        <dbReference type="ARBA" id="ARBA00022842"/>
    </source>
</evidence>
<evidence type="ECO:0000256" key="15">
    <source>
        <dbReference type="ARBA" id="ARBA00048247"/>
    </source>
</evidence>
<dbReference type="Pfam" id="PF12804">
    <property type="entry name" value="NTP_transf_3"/>
    <property type="match status" value="1"/>
</dbReference>
<dbReference type="Proteomes" id="UP000244934">
    <property type="component" value="Unassembled WGS sequence"/>
</dbReference>
<dbReference type="GO" id="GO:0009252">
    <property type="term" value="P:peptidoglycan biosynthetic process"/>
    <property type="evidence" value="ECO:0007669"/>
    <property type="project" value="UniProtKB-UniRule"/>
</dbReference>
<dbReference type="GO" id="GO:0016020">
    <property type="term" value="C:membrane"/>
    <property type="evidence" value="ECO:0007669"/>
    <property type="project" value="GOC"/>
</dbReference>
<comment type="similarity">
    <text evidence="2 18">In the C-terminal section; belongs to the transferase hexapeptide repeat family.</text>
</comment>
<dbReference type="InterPro" id="IPR050065">
    <property type="entry name" value="GlmU-like"/>
</dbReference>
<evidence type="ECO:0000256" key="14">
    <source>
        <dbReference type="ARBA" id="ARBA00023316"/>
    </source>
</evidence>
<accession>A0A2R8CHH6</accession>
<dbReference type="GO" id="GO:0009245">
    <property type="term" value="P:lipid A biosynthetic process"/>
    <property type="evidence" value="ECO:0007669"/>
    <property type="project" value="UniProtKB-UniRule"/>
</dbReference>
<dbReference type="Pfam" id="PF00132">
    <property type="entry name" value="Hexapep"/>
    <property type="match status" value="1"/>
</dbReference>
<evidence type="ECO:0000256" key="6">
    <source>
        <dbReference type="ARBA" id="ARBA00022695"/>
    </source>
</evidence>
<evidence type="ECO:0000256" key="3">
    <source>
        <dbReference type="ARBA" id="ARBA00007947"/>
    </source>
</evidence>
<keyword evidence="7 18" id="KW-0479">Metal-binding</keyword>
<evidence type="ECO:0000313" key="21">
    <source>
        <dbReference type="Proteomes" id="UP000244934"/>
    </source>
</evidence>
<comment type="pathway">
    <text evidence="18">Nucleotide-sugar biosynthesis; UDP-N-acetyl-alpha-D-glucosamine biosynthesis; UDP-N-acetyl-alpha-D-glucosamine from N-acetyl-alpha-D-glucosamine 1-phosphate: step 1/1.</text>
</comment>
<keyword evidence="10 18" id="KW-0133">Cell shape</keyword>
<feature type="binding site" evidence="18">
    <location>
        <begin position="33"/>
        <end position="36"/>
    </location>
    <ligand>
        <name>UDP-N-acetyl-alpha-D-glucosamine</name>
        <dbReference type="ChEBI" id="CHEBI:57705"/>
    </ligand>
</feature>
<evidence type="ECO:0000256" key="8">
    <source>
        <dbReference type="ARBA" id="ARBA00022737"/>
    </source>
</evidence>
<feature type="binding site" evidence="18">
    <location>
        <position position="428"/>
    </location>
    <ligand>
        <name>acetyl-CoA</name>
        <dbReference type="ChEBI" id="CHEBI:57288"/>
    </ligand>
</feature>
<dbReference type="EC" id="2.3.1.157" evidence="18"/>
<sequence>MTEHVICWVHDRLSFFIQREGASSFMSIDVVILAAGQGSRMRSQKPKVLHELAGKPMVRHVIESAMKAFSSPRLHVVVGHGAEQVQDALSDLPISFAHQHEQRGTGHAVAQTLEALGDGPVVVLYGDVPMIQAQTLSALVERVDEQHMALLTVTMANPHGYGRIVRNDQGQAVAIVEQKDATSEQLEIGECNTGILAATGDQLRRWLPALSSDNAQGEYYLTDIIAMAAGEGVEVATAEPAQVSEVQGVNDRVQLSALERIHQSREAERLMREGASLADPKRLDVRGELSVGQDVFIDVGCIFEGQVHLGDGVHVGPYSIIRDARIGDATRIEAHSMIEGSETAGDNAIGPFARLRPGTRLERKARIGNFVETKKAHVGEGSKINHLSYIGDATLGQGVNIGAGTITCNYDGVNKHRTEIGRDVFIGSNSALVAPVTIGDGATVAAGSTVTDTVEDQALAIARARQINKQGWTPPHRR</sequence>
<dbReference type="EC" id="2.7.7.23" evidence="18"/>
<name>A0A2R8CHH6_9GAMM</name>
<dbReference type="HAMAP" id="MF_01631">
    <property type="entry name" value="GlmU"/>
    <property type="match status" value="1"/>
</dbReference>
<dbReference type="Gene3D" id="3.90.550.10">
    <property type="entry name" value="Spore Coat Polysaccharide Biosynthesis Protein SpsA, Chain A"/>
    <property type="match status" value="1"/>
</dbReference>
<dbReference type="SUPFAM" id="SSF53448">
    <property type="entry name" value="Nucleotide-diphospho-sugar transferases"/>
    <property type="match status" value="1"/>
</dbReference>
<feature type="binding site" evidence="18">
    <location>
        <position position="356"/>
    </location>
    <ligand>
        <name>UDP-N-acetyl-alpha-D-glucosamine</name>
        <dbReference type="ChEBI" id="CHEBI:57705"/>
    </ligand>
</feature>
<evidence type="ECO:0000256" key="7">
    <source>
        <dbReference type="ARBA" id="ARBA00022723"/>
    </source>
</evidence>
<dbReference type="InterPro" id="IPR029044">
    <property type="entry name" value="Nucleotide-diphossugar_trans"/>
</dbReference>
<feature type="binding site" evidence="18">
    <location>
        <position position="446"/>
    </location>
    <ligand>
        <name>acetyl-CoA</name>
        <dbReference type="ChEBI" id="CHEBI:57288"/>
    </ligand>
</feature>
<feature type="region of interest" description="Pyrophosphorylase" evidence="18">
    <location>
        <begin position="1"/>
        <end position="252"/>
    </location>
</feature>
<dbReference type="PROSITE" id="PS00101">
    <property type="entry name" value="HEXAPEP_TRANSFERASES"/>
    <property type="match status" value="1"/>
</dbReference>
<feature type="binding site" evidence="18">
    <location>
        <position position="374"/>
    </location>
    <ligand>
        <name>UDP-N-acetyl-alpha-D-glucosamine</name>
        <dbReference type="ChEBI" id="CHEBI:57705"/>
    </ligand>
</feature>
<dbReference type="GO" id="GO:0000287">
    <property type="term" value="F:magnesium ion binding"/>
    <property type="evidence" value="ECO:0007669"/>
    <property type="project" value="UniProtKB-UniRule"/>
</dbReference>
<keyword evidence="6 18" id="KW-0548">Nucleotidyltransferase</keyword>
<keyword evidence="4 18" id="KW-0963">Cytoplasm</keyword>
<dbReference type="EMBL" id="ONZI01000001">
    <property type="protein sequence ID" value="SPJ32323.1"/>
    <property type="molecule type" value="Genomic_DNA"/>
</dbReference>
<evidence type="ECO:0000256" key="13">
    <source>
        <dbReference type="ARBA" id="ARBA00023315"/>
    </source>
</evidence>
<dbReference type="CDD" id="cd03353">
    <property type="entry name" value="LbH_GlmU_C"/>
    <property type="match status" value="1"/>
</dbReference>
<dbReference type="GO" id="GO:0005737">
    <property type="term" value="C:cytoplasm"/>
    <property type="evidence" value="ECO:0007669"/>
    <property type="project" value="UniProtKB-SubCell"/>
</dbReference>
<evidence type="ECO:0000256" key="2">
    <source>
        <dbReference type="ARBA" id="ARBA00007707"/>
    </source>
</evidence>
<dbReference type="GO" id="GO:0000902">
    <property type="term" value="P:cell morphogenesis"/>
    <property type="evidence" value="ECO:0007669"/>
    <property type="project" value="UniProtKB-UniRule"/>
</dbReference>
<dbReference type="CDD" id="cd02540">
    <property type="entry name" value="GT2_GlmU_N_bac"/>
    <property type="match status" value="1"/>
</dbReference>
<feature type="binding site" evidence="18">
    <location>
        <position position="463"/>
    </location>
    <ligand>
        <name>acetyl-CoA</name>
        <dbReference type="ChEBI" id="CHEBI:57288"/>
    </ligand>
</feature>
<reference evidence="21" key="1">
    <citation type="submission" date="2018-03" db="EMBL/GenBank/DDBJ databases">
        <authorList>
            <person name="Navarro De La Torre S."/>
        </authorList>
    </citation>
    <scope>NUCLEOTIDE SEQUENCE [LARGE SCALE GENOMIC DNA]</scope>
    <source>
        <strain evidence="21">EAod3</strain>
    </source>
</reference>
<feature type="binding site" evidence="18">
    <location>
        <begin position="409"/>
        <end position="410"/>
    </location>
    <ligand>
        <name>acetyl-CoA</name>
        <dbReference type="ChEBI" id="CHEBI:57288"/>
    </ligand>
</feature>
<feature type="active site" description="Proton acceptor" evidence="18">
    <location>
        <position position="386"/>
    </location>
</feature>
<keyword evidence="5 18" id="KW-0808">Transferase</keyword>
<feature type="binding site" evidence="18">
    <location>
        <position position="192"/>
    </location>
    <ligand>
        <name>UDP-N-acetyl-alpha-D-glucosamine</name>
        <dbReference type="ChEBI" id="CHEBI:57705"/>
    </ligand>
</feature>
<feature type="region of interest" description="N-acetyltransferase" evidence="18">
    <location>
        <begin position="274"/>
        <end position="478"/>
    </location>
</feature>
<evidence type="ECO:0000313" key="20">
    <source>
        <dbReference type="EMBL" id="SPJ32323.1"/>
    </source>
</evidence>
<feature type="binding site" evidence="18">
    <location>
        <begin position="125"/>
        <end position="127"/>
    </location>
    <ligand>
        <name>UDP-N-acetyl-alpha-D-glucosamine</name>
        <dbReference type="ChEBI" id="CHEBI:57705"/>
    </ligand>
</feature>
<feature type="binding site" evidence="18">
    <location>
        <position position="99"/>
    </location>
    <ligand>
        <name>UDP-N-acetyl-alpha-D-glucosamine</name>
        <dbReference type="ChEBI" id="CHEBI:57705"/>
    </ligand>
</feature>
<dbReference type="GO" id="GO:0019134">
    <property type="term" value="F:glucosamine-1-phosphate N-acetyltransferase activity"/>
    <property type="evidence" value="ECO:0007669"/>
    <property type="project" value="UniProtKB-UniRule"/>
</dbReference>
<dbReference type="GO" id="GO:0006048">
    <property type="term" value="P:UDP-N-acetylglucosamine biosynthetic process"/>
    <property type="evidence" value="ECO:0007669"/>
    <property type="project" value="UniProtKB-UniPathway"/>
</dbReference>
<keyword evidence="13 18" id="KW-0012">Acyltransferase</keyword>